<dbReference type="AlphaFoldDB" id="A0A914XX45"/>
<reference evidence="2" key="1">
    <citation type="submission" date="2022-11" db="UniProtKB">
        <authorList>
            <consortium name="WormBaseParasite"/>
        </authorList>
    </citation>
    <scope>IDENTIFICATION</scope>
</reference>
<dbReference type="PANTHER" id="PTHR34859:SF2">
    <property type="entry name" value="LYSM DOMAIN-CONTAINING PROTEIN"/>
    <property type="match status" value="1"/>
</dbReference>
<proteinExistence type="predicted"/>
<dbReference type="Proteomes" id="UP000887577">
    <property type="component" value="Unplaced"/>
</dbReference>
<keyword evidence="1" id="KW-1185">Reference proteome</keyword>
<name>A0A914XX45_9BILA</name>
<evidence type="ECO:0000313" key="2">
    <source>
        <dbReference type="WBParaSite" id="PSU_v2.g12520.t1"/>
    </source>
</evidence>
<accession>A0A914XX45</accession>
<dbReference type="PANTHER" id="PTHR34859">
    <property type="entry name" value="UNNAMED PRODUCT"/>
    <property type="match status" value="1"/>
</dbReference>
<dbReference type="WBParaSite" id="PSU_v2.g12520.t1">
    <property type="protein sequence ID" value="PSU_v2.g12520.t1"/>
    <property type="gene ID" value="PSU_v2.g12520"/>
</dbReference>
<evidence type="ECO:0000313" key="1">
    <source>
        <dbReference type="Proteomes" id="UP000887577"/>
    </source>
</evidence>
<organism evidence="1 2">
    <name type="scientific">Panagrolaimus superbus</name>
    <dbReference type="NCBI Taxonomy" id="310955"/>
    <lineage>
        <taxon>Eukaryota</taxon>
        <taxon>Metazoa</taxon>
        <taxon>Ecdysozoa</taxon>
        <taxon>Nematoda</taxon>
        <taxon>Chromadorea</taxon>
        <taxon>Rhabditida</taxon>
        <taxon>Tylenchina</taxon>
        <taxon>Panagrolaimomorpha</taxon>
        <taxon>Panagrolaimoidea</taxon>
        <taxon>Panagrolaimidae</taxon>
        <taxon>Panagrolaimus</taxon>
    </lineage>
</organism>
<protein>
    <submittedName>
        <fullName evidence="2">Uncharacterized protein</fullName>
    </submittedName>
</protein>
<sequence length="124" mass="12846">MLYKSLIDTGLSCTKKTYGRGVGIPLGCVKGMVEDAALCYPGCQGNYNGVGPVCWDTCPKGKFGCGALCLNSEDECVKEMLSIAQEVALAVAEIASDPADAIVVLGKTVAKLAPELAKPICTIT</sequence>